<feature type="coiled-coil region" evidence="1">
    <location>
        <begin position="23"/>
        <end position="98"/>
    </location>
</feature>
<name>A0AAV8XPK9_9CUCU</name>
<comment type="caution">
    <text evidence="2">The sequence shown here is derived from an EMBL/GenBank/DDBJ whole genome shotgun (WGS) entry which is preliminary data.</text>
</comment>
<dbReference type="EMBL" id="JAPWTK010000404">
    <property type="protein sequence ID" value="KAJ8940875.1"/>
    <property type="molecule type" value="Genomic_DNA"/>
</dbReference>
<dbReference type="Proteomes" id="UP001162162">
    <property type="component" value="Unassembled WGS sequence"/>
</dbReference>
<accession>A0AAV8XPK9</accession>
<evidence type="ECO:0000313" key="3">
    <source>
        <dbReference type="Proteomes" id="UP001162162"/>
    </source>
</evidence>
<dbReference type="AlphaFoldDB" id="A0AAV8XPK9"/>
<reference evidence="2" key="1">
    <citation type="journal article" date="2023" name="Insect Mol. Biol.">
        <title>Genome sequencing provides insights into the evolution of gene families encoding plant cell wall-degrading enzymes in longhorned beetles.</title>
        <authorList>
            <person name="Shin N.R."/>
            <person name="Okamura Y."/>
            <person name="Kirsch R."/>
            <person name="Pauchet Y."/>
        </authorList>
    </citation>
    <scope>NUCLEOTIDE SEQUENCE</scope>
    <source>
        <strain evidence="2">AMC_N1</strain>
    </source>
</reference>
<evidence type="ECO:0000313" key="2">
    <source>
        <dbReference type="EMBL" id="KAJ8940875.1"/>
    </source>
</evidence>
<protein>
    <submittedName>
        <fullName evidence="2">Uncharacterized protein</fullName>
    </submittedName>
</protein>
<evidence type="ECO:0000256" key="1">
    <source>
        <dbReference type="SAM" id="Coils"/>
    </source>
</evidence>
<keyword evidence="1" id="KW-0175">Coiled coil</keyword>
<proteinExistence type="predicted"/>
<organism evidence="2 3">
    <name type="scientific">Aromia moschata</name>
    <dbReference type="NCBI Taxonomy" id="1265417"/>
    <lineage>
        <taxon>Eukaryota</taxon>
        <taxon>Metazoa</taxon>
        <taxon>Ecdysozoa</taxon>
        <taxon>Arthropoda</taxon>
        <taxon>Hexapoda</taxon>
        <taxon>Insecta</taxon>
        <taxon>Pterygota</taxon>
        <taxon>Neoptera</taxon>
        <taxon>Endopterygota</taxon>
        <taxon>Coleoptera</taxon>
        <taxon>Polyphaga</taxon>
        <taxon>Cucujiformia</taxon>
        <taxon>Chrysomeloidea</taxon>
        <taxon>Cerambycidae</taxon>
        <taxon>Cerambycinae</taxon>
        <taxon>Callichromatini</taxon>
        <taxon>Aromia</taxon>
    </lineage>
</organism>
<keyword evidence="3" id="KW-1185">Reference proteome</keyword>
<sequence>MKNAERELNMYTYFVFSLQEELLDSLKDKHEKTVKDLKEIEKALRDIAQKRSVLHNLKDDVIEFYVFGENLSQTEEDLKNLKLKVDNEVRDAKQFSAKLRSNYNKTQQLVPSDVAQELNQLELLAGSDR</sequence>
<gene>
    <name evidence="2" type="ORF">NQ318_000612</name>
</gene>